<gene>
    <name evidence="2" type="ORF">DLM_3471</name>
</gene>
<reference evidence="3" key="3">
    <citation type="journal article" date="2017" name="Plant Physiol. Biochem.">
        <title>Differential oxidative and antioxidative response of duckweed Lemna minor toward plant growth promoting/inhibiting bacteria.</title>
        <authorList>
            <person name="Ishizawa H."/>
            <person name="Kuroda M."/>
            <person name="Morikawa M."/>
            <person name="Ike M."/>
        </authorList>
    </citation>
    <scope>NUCLEOTIDE SEQUENCE [LARGE SCALE GENOMIC DNA]</scope>
    <source>
        <strain evidence="3">H3</strain>
    </source>
</reference>
<reference evidence="2 3" key="2">
    <citation type="journal article" date="2017" name="Genome Announc.">
        <title>Draft genome sequence of Aquitalea magnusonii strain H3, a plant growth-promoting bacterium of duckweed Lemna minor.</title>
        <authorList>
            <person name="Ishizawa H."/>
            <person name="Kuroda M."/>
            <person name="Ike M."/>
        </authorList>
    </citation>
    <scope>NUCLEOTIDE SEQUENCE [LARGE SCALE GENOMIC DNA]</scope>
    <source>
        <strain evidence="2 3">H3</strain>
    </source>
</reference>
<dbReference type="Proteomes" id="UP000198290">
    <property type="component" value="Chromosome"/>
</dbReference>
<organism evidence="2 3">
    <name type="scientific">Aquitalea magnusonii</name>
    <dbReference type="NCBI Taxonomy" id="332411"/>
    <lineage>
        <taxon>Bacteria</taxon>
        <taxon>Pseudomonadati</taxon>
        <taxon>Pseudomonadota</taxon>
        <taxon>Betaproteobacteria</taxon>
        <taxon>Neisseriales</taxon>
        <taxon>Chromobacteriaceae</taxon>
        <taxon>Aquitalea</taxon>
    </lineage>
</organism>
<dbReference type="AlphaFoldDB" id="A0A3G9GKA2"/>
<name>A0A3G9GKA2_9NEIS</name>
<feature type="region of interest" description="Disordered" evidence="1">
    <location>
        <begin position="16"/>
        <end position="46"/>
    </location>
</feature>
<proteinExistence type="predicted"/>
<evidence type="ECO:0000313" key="3">
    <source>
        <dbReference type="Proteomes" id="UP000198290"/>
    </source>
</evidence>
<keyword evidence="3" id="KW-1185">Reference proteome</keyword>
<protein>
    <submittedName>
        <fullName evidence="2">Uncharacterized protein</fullName>
    </submittedName>
</protein>
<evidence type="ECO:0000256" key="1">
    <source>
        <dbReference type="SAM" id="MobiDB-lite"/>
    </source>
</evidence>
<reference evidence="3" key="1">
    <citation type="journal article" date="2017" name="Biotechnol. Biofuels">
        <title>Evaluation of environmental bacterial communities as a factor affecting the growth of duckweed Lemna minor.</title>
        <authorList>
            <person name="Ishizawa H."/>
            <person name="Kuroda M."/>
            <person name="Morikawa M."/>
            <person name="Ike M."/>
        </authorList>
    </citation>
    <scope>NUCLEOTIDE SEQUENCE [LARGE SCALE GENOMIC DNA]</scope>
    <source>
        <strain evidence="3">H3</strain>
    </source>
</reference>
<dbReference type="KEGG" id="amah:DLM_3471"/>
<dbReference type="EMBL" id="AP018823">
    <property type="protein sequence ID" value="BBF87059.1"/>
    <property type="molecule type" value="Genomic_DNA"/>
</dbReference>
<sequence>MQTVLRLVRTDNRLLRRKSLEQGASPQTEHGVRQGGARLGRGGIGS</sequence>
<evidence type="ECO:0000313" key="2">
    <source>
        <dbReference type="EMBL" id="BBF87059.1"/>
    </source>
</evidence>
<feature type="compositionally biased region" description="Gly residues" evidence="1">
    <location>
        <begin position="33"/>
        <end position="46"/>
    </location>
</feature>
<accession>A0A3G9GKA2</accession>